<dbReference type="Proteomes" id="UP000507470">
    <property type="component" value="Unassembled WGS sequence"/>
</dbReference>
<dbReference type="PROSITE" id="PS50235">
    <property type="entry name" value="USP_3"/>
    <property type="match status" value="1"/>
</dbReference>
<sequence>MYLATHVDSSFAQFGCHVKLDRQTGTIWRRNYHGGMVKRNDKVTYPETLNIDEFCSKTMKVHGKDQPLTYNLFGVVAHSGNLLSGHYVAYIKTKQRSTASWYDYMKTTWNDPEKCREEVERKLEEFKENESAHECTSNKGFTETTIKMKTKLHSKNNWFYISDAIVRMCKYEEAIDNQNAYVLLYEKM</sequence>
<evidence type="ECO:0000259" key="8">
    <source>
        <dbReference type="PROSITE" id="PS50235"/>
    </source>
</evidence>
<evidence type="ECO:0000313" key="9">
    <source>
        <dbReference type="EMBL" id="CAC5392002.1"/>
    </source>
</evidence>
<evidence type="ECO:0000256" key="5">
    <source>
        <dbReference type="ARBA" id="ARBA00022786"/>
    </source>
</evidence>
<dbReference type="GO" id="GO:0004843">
    <property type="term" value="F:cysteine-type deubiquitinase activity"/>
    <property type="evidence" value="ECO:0007669"/>
    <property type="project" value="UniProtKB-EC"/>
</dbReference>
<accession>A0A6J8C8M9</accession>
<evidence type="ECO:0000256" key="7">
    <source>
        <dbReference type="ARBA" id="ARBA00022807"/>
    </source>
</evidence>
<keyword evidence="7" id="KW-0788">Thiol protease</keyword>
<dbReference type="InterPro" id="IPR050164">
    <property type="entry name" value="Peptidase_C19"/>
</dbReference>
<organism evidence="9 10">
    <name type="scientific">Mytilus coruscus</name>
    <name type="common">Sea mussel</name>
    <dbReference type="NCBI Taxonomy" id="42192"/>
    <lineage>
        <taxon>Eukaryota</taxon>
        <taxon>Metazoa</taxon>
        <taxon>Spiralia</taxon>
        <taxon>Lophotrochozoa</taxon>
        <taxon>Mollusca</taxon>
        <taxon>Bivalvia</taxon>
        <taxon>Autobranchia</taxon>
        <taxon>Pteriomorphia</taxon>
        <taxon>Mytilida</taxon>
        <taxon>Mytiloidea</taxon>
        <taxon>Mytilidae</taxon>
        <taxon>Mytilinae</taxon>
        <taxon>Mytilus</taxon>
    </lineage>
</organism>
<dbReference type="GO" id="GO:0006508">
    <property type="term" value="P:proteolysis"/>
    <property type="evidence" value="ECO:0007669"/>
    <property type="project" value="UniProtKB-KW"/>
</dbReference>
<evidence type="ECO:0000256" key="3">
    <source>
        <dbReference type="ARBA" id="ARBA00012759"/>
    </source>
</evidence>
<protein>
    <recommendedName>
        <fullName evidence="3">ubiquitinyl hydrolase 1</fullName>
        <ecNumber evidence="3">3.4.19.12</ecNumber>
    </recommendedName>
</protein>
<dbReference type="InterPro" id="IPR001394">
    <property type="entry name" value="Peptidase_C19_UCH"/>
</dbReference>
<proteinExistence type="inferred from homology"/>
<keyword evidence="4" id="KW-0645">Protease</keyword>
<dbReference type="PROSITE" id="PS00973">
    <property type="entry name" value="USP_2"/>
    <property type="match status" value="1"/>
</dbReference>
<dbReference type="AlphaFoldDB" id="A0A6J8C8M9"/>
<comment type="similarity">
    <text evidence="2">Belongs to the peptidase C19 family.</text>
</comment>
<dbReference type="OrthoDB" id="2020758at2759"/>
<dbReference type="GO" id="GO:0005829">
    <property type="term" value="C:cytosol"/>
    <property type="evidence" value="ECO:0007669"/>
    <property type="project" value="TreeGrafter"/>
</dbReference>
<feature type="domain" description="USP" evidence="8">
    <location>
        <begin position="1"/>
        <end position="188"/>
    </location>
</feature>
<keyword evidence="6 9" id="KW-0378">Hydrolase</keyword>
<dbReference type="Gene3D" id="3.90.70.10">
    <property type="entry name" value="Cysteine proteinases"/>
    <property type="match status" value="1"/>
</dbReference>
<dbReference type="PANTHER" id="PTHR24006">
    <property type="entry name" value="UBIQUITIN CARBOXYL-TERMINAL HYDROLASE"/>
    <property type="match status" value="1"/>
</dbReference>
<gene>
    <name evidence="9" type="ORF">MCOR_26968</name>
</gene>
<comment type="catalytic activity">
    <reaction evidence="1">
        <text>Thiol-dependent hydrolysis of ester, thioester, amide, peptide and isopeptide bonds formed by the C-terminal Gly of ubiquitin (a 76-residue protein attached to proteins as an intracellular targeting signal).</text>
        <dbReference type="EC" id="3.4.19.12"/>
    </reaction>
</comment>
<dbReference type="GO" id="GO:0016579">
    <property type="term" value="P:protein deubiquitination"/>
    <property type="evidence" value="ECO:0007669"/>
    <property type="project" value="InterPro"/>
</dbReference>
<dbReference type="EMBL" id="CACVKT020004886">
    <property type="protein sequence ID" value="CAC5392002.1"/>
    <property type="molecule type" value="Genomic_DNA"/>
</dbReference>
<dbReference type="PANTHER" id="PTHR24006:SF888">
    <property type="entry name" value="UBIQUITIN CARBOXYL-TERMINAL HYDROLASE 30"/>
    <property type="match status" value="1"/>
</dbReference>
<evidence type="ECO:0000256" key="6">
    <source>
        <dbReference type="ARBA" id="ARBA00022801"/>
    </source>
</evidence>
<dbReference type="GO" id="GO:0005634">
    <property type="term" value="C:nucleus"/>
    <property type="evidence" value="ECO:0007669"/>
    <property type="project" value="TreeGrafter"/>
</dbReference>
<keyword evidence="10" id="KW-1185">Reference proteome</keyword>
<dbReference type="Pfam" id="PF00443">
    <property type="entry name" value="UCH"/>
    <property type="match status" value="1"/>
</dbReference>
<evidence type="ECO:0000313" key="10">
    <source>
        <dbReference type="Proteomes" id="UP000507470"/>
    </source>
</evidence>
<evidence type="ECO:0000256" key="2">
    <source>
        <dbReference type="ARBA" id="ARBA00009085"/>
    </source>
</evidence>
<dbReference type="SUPFAM" id="SSF54001">
    <property type="entry name" value="Cysteine proteinases"/>
    <property type="match status" value="1"/>
</dbReference>
<dbReference type="InterPro" id="IPR038765">
    <property type="entry name" value="Papain-like_cys_pep_sf"/>
</dbReference>
<reference evidence="9 10" key="1">
    <citation type="submission" date="2020-06" db="EMBL/GenBank/DDBJ databases">
        <authorList>
            <person name="Li R."/>
            <person name="Bekaert M."/>
        </authorList>
    </citation>
    <scope>NUCLEOTIDE SEQUENCE [LARGE SCALE GENOMIC DNA]</scope>
    <source>
        <strain evidence="10">wild</strain>
    </source>
</reference>
<evidence type="ECO:0000256" key="1">
    <source>
        <dbReference type="ARBA" id="ARBA00000707"/>
    </source>
</evidence>
<keyword evidence="5" id="KW-0833">Ubl conjugation pathway</keyword>
<dbReference type="EC" id="3.4.19.12" evidence="3"/>
<evidence type="ECO:0000256" key="4">
    <source>
        <dbReference type="ARBA" id="ARBA00022670"/>
    </source>
</evidence>
<dbReference type="InterPro" id="IPR028889">
    <property type="entry name" value="USP"/>
</dbReference>
<dbReference type="InterPro" id="IPR018200">
    <property type="entry name" value="USP_CS"/>
</dbReference>
<name>A0A6J8C8M9_MYTCO</name>